<sequence length="73" mass="8232">MCISPTPQCLHQAQPNQYSDHETELISHNTNNLSYQAFIAGASTMSKLKTLQHWLSYRQILTQGGLLIKTDSK</sequence>
<keyword evidence="2" id="KW-1185">Reference proteome</keyword>
<gene>
    <name evidence="1" type="ORF">A0J61_05201</name>
</gene>
<protein>
    <submittedName>
        <fullName evidence="1">Uncharacterized protein</fullName>
    </submittedName>
</protein>
<dbReference type="Proteomes" id="UP000093000">
    <property type="component" value="Unassembled WGS sequence"/>
</dbReference>
<dbReference type="EMBL" id="LUGH01000275">
    <property type="protein sequence ID" value="OBZ86744.1"/>
    <property type="molecule type" value="Genomic_DNA"/>
</dbReference>
<accession>A0A1C7NH99</accession>
<comment type="caution">
    <text evidence="1">The sequence shown here is derived from an EMBL/GenBank/DDBJ whole genome shotgun (WGS) entry which is preliminary data.</text>
</comment>
<reference evidence="1 2" key="1">
    <citation type="submission" date="2016-03" db="EMBL/GenBank/DDBJ databases">
        <title>Choanephora cucurbitarum.</title>
        <authorList>
            <person name="Min B."/>
            <person name="Park H."/>
            <person name="Park J.-H."/>
            <person name="Shin H.-D."/>
            <person name="Choi I.-G."/>
        </authorList>
    </citation>
    <scope>NUCLEOTIDE SEQUENCE [LARGE SCALE GENOMIC DNA]</scope>
    <source>
        <strain evidence="1 2">KUS-F28377</strain>
    </source>
</reference>
<dbReference type="AlphaFoldDB" id="A0A1C7NH99"/>
<evidence type="ECO:0000313" key="1">
    <source>
        <dbReference type="EMBL" id="OBZ86744.1"/>
    </source>
</evidence>
<evidence type="ECO:0000313" key="2">
    <source>
        <dbReference type="Proteomes" id="UP000093000"/>
    </source>
</evidence>
<dbReference type="InParanoid" id="A0A1C7NH99"/>
<organism evidence="1 2">
    <name type="scientific">Choanephora cucurbitarum</name>
    <dbReference type="NCBI Taxonomy" id="101091"/>
    <lineage>
        <taxon>Eukaryota</taxon>
        <taxon>Fungi</taxon>
        <taxon>Fungi incertae sedis</taxon>
        <taxon>Mucoromycota</taxon>
        <taxon>Mucoromycotina</taxon>
        <taxon>Mucoromycetes</taxon>
        <taxon>Mucorales</taxon>
        <taxon>Mucorineae</taxon>
        <taxon>Choanephoraceae</taxon>
        <taxon>Choanephoroideae</taxon>
        <taxon>Choanephora</taxon>
    </lineage>
</organism>
<name>A0A1C7NH99_9FUNG</name>
<proteinExistence type="predicted"/>